<dbReference type="GO" id="GO:0003720">
    <property type="term" value="F:telomerase activity"/>
    <property type="evidence" value="ECO:0007669"/>
    <property type="project" value="TreeGrafter"/>
</dbReference>
<dbReference type="InterPro" id="IPR052652">
    <property type="entry name" value="Telomerase_Complex_Comp"/>
</dbReference>
<dbReference type="GO" id="GO:0005697">
    <property type="term" value="C:telomerase holoenzyme complex"/>
    <property type="evidence" value="ECO:0007669"/>
    <property type="project" value="TreeGrafter"/>
</dbReference>
<dbReference type="EMBL" id="MN741018">
    <property type="protein sequence ID" value="QHU22780.1"/>
    <property type="molecule type" value="Genomic_DNA"/>
</dbReference>
<dbReference type="SUPFAM" id="SSF140864">
    <property type="entry name" value="TROVE domain-like"/>
    <property type="match status" value="1"/>
</dbReference>
<accession>A0A6C0L1L2</accession>
<sequence>MGGECYELFNPIQALRLPLCSQFLGEPSYYMPFGKGDTKKEKRKEEKNKKTEQVLSQLGNHVMFPKYCLMSRQEAFFKAANLALDYDFEATLAEADKTRNEFFMRKTPAQLLAIAASHPGRIEFNKKNPKAFRNVVKKCCVLPGDMKSILDAWKSLHGSKSKFPSFMKRAFGDRLSELTSYHAGKYSRNIIDMTRISHPKKNVVEKTKVLGPLMKNGKLVLDESAITWEKHRSQGKSWVETFDAMNGRIPHMAALRNMRGFAQSNPGNEYMKKYCSMLLSGVKNGKQFPYRYISAYEECKNASKVENTNTEPIAKKVINKKGYTPKEKPPIKPIYFEMMEKCLQECLEKSIENFPSLQGNVIALSDNSGSAHGICTSQYGKRSVADIGNLSALLTALSCTGKGVVGVFGDRLHEYTVDKSRSFLEQYEEISELGKTVGGSTENGIWLFFKRAFNNHTNYSYNHFFCYSDMQAGHGGLYGLDPEMQEEYEWGKRRDMTQRYIDVMSLITNYRRTLNPKVNVFMVQTAGYNDAIIPQTTYRGAIMTGWTGNEVVYADKLVKLWDEVEK</sequence>
<reference evidence="1" key="1">
    <citation type="journal article" date="2020" name="Nature">
        <title>Giant virus diversity and host interactions through global metagenomics.</title>
        <authorList>
            <person name="Schulz F."/>
            <person name="Roux S."/>
            <person name="Paez-Espino D."/>
            <person name="Jungbluth S."/>
            <person name="Walsh D.A."/>
            <person name="Denef V.J."/>
            <person name="McMahon K.D."/>
            <person name="Konstantinidis K.T."/>
            <person name="Eloe-Fadrosh E.A."/>
            <person name="Kyrpides N.C."/>
            <person name="Woyke T."/>
        </authorList>
    </citation>
    <scope>NUCLEOTIDE SEQUENCE</scope>
    <source>
        <strain evidence="1">GVMAG-S-ERX555907-63</strain>
    </source>
</reference>
<evidence type="ECO:0008006" key="2">
    <source>
        <dbReference type="Google" id="ProtNLM"/>
    </source>
</evidence>
<dbReference type="GO" id="GO:0000722">
    <property type="term" value="P:telomere maintenance via recombination"/>
    <property type="evidence" value="ECO:0007669"/>
    <property type="project" value="TreeGrafter"/>
</dbReference>
<dbReference type="PANTHER" id="PTHR44791:SF1">
    <property type="entry name" value="TELOMERASE PROTEIN COMPONENT 1"/>
    <property type="match status" value="1"/>
</dbReference>
<protein>
    <recommendedName>
        <fullName evidence="2">TROVE domain-containing protein</fullName>
    </recommendedName>
</protein>
<dbReference type="GO" id="GO:0070034">
    <property type="term" value="F:telomerase RNA binding"/>
    <property type="evidence" value="ECO:0007669"/>
    <property type="project" value="TreeGrafter"/>
</dbReference>
<dbReference type="PANTHER" id="PTHR44791">
    <property type="entry name" value="TELOMERASE PROTEIN COMPONENT 1 TEP1"/>
    <property type="match status" value="1"/>
</dbReference>
<dbReference type="InterPro" id="IPR036465">
    <property type="entry name" value="vWFA_dom_sf"/>
</dbReference>
<proteinExistence type="predicted"/>
<dbReference type="Gene3D" id="3.40.50.410">
    <property type="entry name" value="von Willebrand factor, type A domain"/>
    <property type="match status" value="1"/>
</dbReference>
<dbReference type="InterPro" id="IPR037214">
    <property type="entry name" value="TROVE_dom_sf"/>
</dbReference>
<organism evidence="1">
    <name type="scientific">viral metagenome</name>
    <dbReference type="NCBI Taxonomy" id="1070528"/>
    <lineage>
        <taxon>unclassified sequences</taxon>
        <taxon>metagenomes</taxon>
        <taxon>organismal metagenomes</taxon>
    </lineage>
</organism>
<name>A0A6C0L1L2_9ZZZZ</name>
<dbReference type="AlphaFoldDB" id="A0A6C0L1L2"/>
<evidence type="ECO:0000313" key="1">
    <source>
        <dbReference type="EMBL" id="QHU22780.1"/>
    </source>
</evidence>